<organism evidence="1 2">
    <name type="scientific">Agromyces marinus</name>
    <dbReference type="NCBI Taxonomy" id="1389020"/>
    <lineage>
        <taxon>Bacteria</taxon>
        <taxon>Bacillati</taxon>
        <taxon>Actinomycetota</taxon>
        <taxon>Actinomycetes</taxon>
        <taxon>Micrococcales</taxon>
        <taxon>Microbacteriaceae</taxon>
        <taxon>Agromyces</taxon>
    </lineage>
</organism>
<keyword evidence="2" id="KW-1185">Reference proteome</keyword>
<evidence type="ECO:0000313" key="2">
    <source>
        <dbReference type="Proteomes" id="UP001321477"/>
    </source>
</evidence>
<protein>
    <submittedName>
        <fullName evidence="1">Glycosyl transferase</fullName>
    </submittedName>
</protein>
<dbReference type="InterPro" id="IPR029044">
    <property type="entry name" value="Nucleotide-diphossugar_trans"/>
</dbReference>
<proteinExistence type="predicted"/>
<dbReference type="PANTHER" id="PTHR36529:SF1">
    <property type="entry name" value="GLYCOSYLTRANSFERASE"/>
    <property type="match status" value="1"/>
</dbReference>
<gene>
    <name evidence="1" type="ORF">GCM10025870_16070</name>
</gene>
<name>A0ABM8H187_9MICO</name>
<dbReference type="Gene3D" id="3.90.550.10">
    <property type="entry name" value="Spore Coat Polysaccharide Biosynthesis Protein SpsA, Chain A"/>
    <property type="match status" value="1"/>
</dbReference>
<accession>A0ABM8H187</accession>
<dbReference type="Proteomes" id="UP001321477">
    <property type="component" value="Chromosome"/>
</dbReference>
<dbReference type="InterPro" id="IPR018641">
    <property type="entry name" value="Trfase_1_rSAM/seldom-assoc"/>
</dbReference>
<dbReference type="RefSeq" id="WP_234660591.1">
    <property type="nucleotide sequence ID" value="NZ_AP027734.1"/>
</dbReference>
<sequence length="220" mass="22549">MSAVAIIAKQCRPGRVKTRLSPPFTPEQAAGLAEAALVDTLDTVAALPVERRILYFAGDAPPRAASGFELMAQPGGGLDERLAHLFDVIEEPLLLLGMDTPQVRGDDVAAVFEGFGAAVGIGPASASLGHDAWLGPAADGGFWALAMGEPDGSLIRGVPMSRADTGRLQLARLEASGRAVGLLGELADVDTAATAASVALAAPDSRFARLHAEFTAGVQV</sequence>
<reference evidence="2" key="1">
    <citation type="journal article" date="2019" name="Int. J. Syst. Evol. Microbiol.">
        <title>The Global Catalogue of Microorganisms (GCM) 10K type strain sequencing project: providing services to taxonomists for standard genome sequencing and annotation.</title>
        <authorList>
            <consortium name="The Broad Institute Genomics Platform"/>
            <consortium name="The Broad Institute Genome Sequencing Center for Infectious Disease"/>
            <person name="Wu L."/>
            <person name="Ma J."/>
        </authorList>
    </citation>
    <scope>NUCLEOTIDE SEQUENCE [LARGE SCALE GENOMIC DNA]</scope>
    <source>
        <strain evidence="2">NBRC 109019</strain>
    </source>
</reference>
<dbReference type="GO" id="GO:0016740">
    <property type="term" value="F:transferase activity"/>
    <property type="evidence" value="ECO:0007669"/>
    <property type="project" value="UniProtKB-KW"/>
</dbReference>
<dbReference type="Pfam" id="PF09837">
    <property type="entry name" value="DUF2064"/>
    <property type="match status" value="1"/>
</dbReference>
<evidence type="ECO:0000313" key="1">
    <source>
        <dbReference type="EMBL" id="BDZ54534.1"/>
    </source>
</evidence>
<dbReference type="SUPFAM" id="SSF53448">
    <property type="entry name" value="Nucleotide-diphospho-sugar transferases"/>
    <property type="match status" value="1"/>
</dbReference>
<dbReference type="PANTHER" id="PTHR36529">
    <property type="entry name" value="SLL1095 PROTEIN"/>
    <property type="match status" value="1"/>
</dbReference>
<keyword evidence="1" id="KW-0808">Transferase</keyword>
<dbReference type="EMBL" id="AP027734">
    <property type="protein sequence ID" value="BDZ54534.1"/>
    <property type="molecule type" value="Genomic_DNA"/>
</dbReference>